<name>A0A9P5X3X0_9AGAR</name>
<organism evidence="2 3">
    <name type="scientific">Macrolepiota fuliginosa MF-IS2</name>
    <dbReference type="NCBI Taxonomy" id="1400762"/>
    <lineage>
        <taxon>Eukaryota</taxon>
        <taxon>Fungi</taxon>
        <taxon>Dikarya</taxon>
        <taxon>Basidiomycota</taxon>
        <taxon>Agaricomycotina</taxon>
        <taxon>Agaricomycetes</taxon>
        <taxon>Agaricomycetidae</taxon>
        <taxon>Agaricales</taxon>
        <taxon>Agaricineae</taxon>
        <taxon>Agaricaceae</taxon>
        <taxon>Macrolepiota</taxon>
    </lineage>
</organism>
<dbReference type="EMBL" id="MU151544">
    <property type="protein sequence ID" value="KAF9442931.1"/>
    <property type="molecule type" value="Genomic_DNA"/>
</dbReference>
<feature type="region of interest" description="Disordered" evidence="1">
    <location>
        <begin position="1"/>
        <end position="29"/>
    </location>
</feature>
<evidence type="ECO:0000313" key="3">
    <source>
        <dbReference type="Proteomes" id="UP000807342"/>
    </source>
</evidence>
<evidence type="ECO:0000256" key="1">
    <source>
        <dbReference type="SAM" id="MobiDB-lite"/>
    </source>
</evidence>
<protein>
    <submittedName>
        <fullName evidence="2">Uncharacterized protein</fullName>
    </submittedName>
</protein>
<evidence type="ECO:0000313" key="2">
    <source>
        <dbReference type="EMBL" id="KAF9442931.1"/>
    </source>
</evidence>
<proteinExistence type="predicted"/>
<gene>
    <name evidence="2" type="ORF">P691DRAFT_441420</name>
</gene>
<comment type="caution">
    <text evidence="2">The sequence shown here is derived from an EMBL/GenBank/DDBJ whole genome shotgun (WGS) entry which is preliminary data.</text>
</comment>
<dbReference type="AlphaFoldDB" id="A0A9P5X3X0"/>
<keyword evidence="3" id="KW-1185">Reference proteome</keyword>
<reference evidence="2" key="1">
    <citation type="submission" date="2020-11" db="EMBL/GenBank/DDBJ databases">
        <authorList>
            <consortium name="DOE Joint Genome Institute"/>
            <person name="Ahrendt S."/>
            <person name="Riley R."/>
            <person name="Andreopoulos W."/>
            <person name="Labutti K."/>
            <person name="Pangilinan J."/>
            <person name="Ruiz-Duenas F.J."/>
            <person name="Barrasa J.M."/>
            <person name="Sanchez-Garcia M."/>
            <person name="Camarero S."/>
            <person name="Miyauchi S."/>
            <person name="Serrano A."/>
            <person name="Linde D."/>
            <person name="Babiker R."/>
            <person name="Drula E."/>
            <person name="Ayuso-Fernandez I."/>
            <person name="Pacheco R."/>
            <person name="Padilla G."/>
            <person name="Ferreira P."/>
            <person name="Barriuso J."/>
            <person name="Kellner H."/>
            <person name="Castanera R."/>
            <person name="Alfaro M."/>
            <person name="Ramirez L."/>
            <person name="Pisabarro A.G."/>
            <person name="Kuo A."/>
            <person name="Tritt A."/>
            <person name="Lipzen A."/>
            <person name="He G."/>
            <person name="Yan M."/>
            <person name="Ng V."/>
            <person name="Cullen D."/>
            <person name="Martin F."/>
            <person name="Rosso M.-N."/>
            <person name="Henrissat B."/>
            <person name="Hibbett D."/>
            <person name="Martinez A.T."/>
            <person name="Grigoriev I.V."/>
        </authorList>
    </citation>
    <scope>NUCLEOTIDE SEQUENCE</scope>
    <source>
        <strain evidence="2">MF-IS2</strain>
    </source>
</reference>
<accession>A0A9P5X3X0</accession>
<feature type="compositionally biased region" description="Basic and acidic residues" evidence="1">
    <location>
        <begin position="1"/>
        <end position="11"/>
    </location>
</feature>
<sequence length="113" mass="13026">MLPLNERTKQERGRKRTRDIDPTPAAAVPATPDTQLRFHTRTRHWLRLAGSRKRRSCCPTITKQPKYCPRCLCLYQTSYFATLGPSLLLWVLQATHDSLVPFICHDIILVTPL</sequence>
<dbReference type="Proteomes" id="UP000807342">
    <property type="component" value="Unassembled WGS sequence"/>
</dbReference>